<protein>
    <submittedName>
        <fullName evidence="9">Transcription factor VIP1</fullName>
    </submittedName>
</protein>
<name>A0A371EJ13_MUCPR</name>
<feature type="compositionally biased region" description="Low complexity" evidence="7">
    <location>
        <begin position="530"/>
        <end position="546"/>
    </location>
</feature>
<reference evidence="9" key="1">
    <citation type="submission" date="2018-05" db="EMBL/GenBank/DDBJ databases">
        <title>Draft genome of Mucuna pruriens seed.</title>
        <authorList>
            <person name="Nnadi N.E."/>
            <person name="Vos R."/>
            <person name="Hasami M.H."/>
            <person name="Devisetty U.K."/>
            <person name="Aguiy J.C."/>
        </authorList>
    </citation>
    <scope>NUCLEOTIDE SEQUENCE [LARGE SCALE GENOMIC DNA]</scope>
    <source>
        <strain evidence="9">JCA_2017</strain>
    </source>
</reference>
<feature type="compositionally biased region" description="Polar residues" evidence="7">
    <location>
        <begin position="175"/>
        <end position="187"/>
    </location>
</feature>
<evidence type="ECO:0000256" key="3">
    <source>
        <dbReference type="ARBA" id="ARBA00023125"/>
    </source>
</evidence>
<evidence type="ECO:0000313" key="9">
    <source>
        <dbReference type="EMBL" id="RDX65994.1"/>
    </source>
</evidence>
<feature type="region of interest" description="Disordered" evidence="7">
    <location>
        <begin position="336"/>
        <end position="377"/>
    </location>
</feature>
<dbReference type="CDD" id="cd14703">
    <property type="entry name" value="bZIP_plant_RF2"/>
    <property type="match status" value="1"/>
</dbReference>
<evidence type="ECO:0000256" key="1">
    <source>
        <dbReference type="ARBA" id="ARBA00004123"/>
    </source>
</evidence>
<feature type="coiled-coil region" evidence="6">
    <location>
        <begin position="414"/>
        <end position="497"/>
    </location>
</feature>
<dbReference type="GO" id="GO:0003700">
    <property type="term" value="F:DNA-binding transcription factor activity"/>
    <property type="evidence" value="ECO:0007669"/>
    <property type="project" value="InterPro"/>
</dbReference>
<feature type="region of interest" description="Disordered" evidence="7">
    <location>
        <begin position="252"/>
        <end position="322"/>
    </location>
</feature>
<evidence type="ECO:0000259" key="8">
    <source>
        <dbReference type="PROSITE" id="PS50217"/>
    </source>
</evidence>
<keyword evidence="6" id="KW-0175">Coiled coil</keyword>
<feature type="region of interest" description="Disordered" evidence="7">
    <location>
        <begin position="150"/>
        <end position="207"/>
    </location>
</feature>
<dbReference type="SUPFAM" id="SSF57959">
    <property type="entry name" value="Leucine zipper domain"/>
    <property type="match status" value="1"/>
</dbReference>
<proteinExistence type="predicted"/>
<evidence type="ECO:0000256" key="7">
    <source>
        <dbReference type="SAM" id="MobiDB-lite"/>
    </source>
</evidence>
<dbReference type="Pfam" id="PF00170">
    <property type="entry name" value="bZIP_1"/>
    <property type="match status" value="1"/>
</dbReference>
<dbReference type="GO" id="GO:0003677">
    <property type="term" value="F:DNA binding"/>
    <property type="evidence" value="ECO:0007669"/>
    <property type="project" value="UniProtKB-KW"/>
</dbReference>
<evidence type="ECO:0000256" key="2">
    <source>
        <dbReference type="ARBA" id="ARBA00023015"/>
    </source>
</evidence>
<dbReference type="Proteomes" id="UP000257109">
    <property type="component" value="Unassembled WGS sequence"/>
</dbReference>
<dbReference type="AlphaFoldDB" id="A0A371EJ13"/>
<feature type="compositionally biased region" description="Polar residues" evidence="7">
    <location>
        <begin position="1"/>
        <end position="21"/>
    </location>
</feature>
<feature type="compositionally biased region" description="Polar residues" evidence="7">
    <location>
        <begin position="267"/>
        <end position="276"/>
    </location>
</feature>
<dbReference type="PROSITE" id="PS50217">
    <property type="entry name" value="BZIP"/>
    <property type="match status" value="1"/>
</dbReference>
<evidence type="ECO:0000256" key="6">
    <source>
        <dbReference type="SAM" id="Coils"/>
    </source>
</evidence>
<sequence length="554" mass="61042">MEGFDQSNMNRNSCAFGSSSGAAPRPPNRLNNVMAISQMGVAENQKPYGIPPSHPNTNISPSSPYPQYFASQSQSNSVSQRLCSPNLTPASSHSRSLSQPTFFSLDSLPPLSPSPYREPSFSDSISTDVSVEETLPTSHAPLLNRGHALQLGHSLPPRKGHRRSSSDSPLGISDFIQSVPQLAPSRTWSDRDNSASRGGNSGFEKPIQLVLKDPIKNMDRVDGFGGEPMDGRKKDDSLDDLFSAYMNLDNIDGLNFPGMEDKDMDSRTSGSKTVESSDNEVESHSNGKETGAQGASSSCSEERREGVKRSSNGDIAPGSRHRRSFSLDSCIGSFHIGDESPKLPPLQNRVGQHSPSNSVDGKTSETSTEFGNGEFSSEELKKIKENDKLAEIAMTDPKRAKRILANRLSAARSKERKTRYISELELKVQTLQTETTTLSTQFTKLQMDNSELKSENNEYKLRIQALEQQSQLKDALNETLDSEVRRLRRTVAELGGESLLSSRMAQQLAISQQMVQLQHQQHPNQLRHVQLQNSHSQEQTQTQSQRHNGKATAY</sequence>
<comment type="subcellular location">
    <subcellularLocation>
        <location evidence="1">Nucleus</location>
    </subcellularLocation>
</comment>
<keyword evidence="3" id="KW-0238">DNA-binding</keyword>
<dbReference type="OrthoDB" id="1435597at2759"/>
<feature type="region of interest" description="Disordered" evidence="7">
    <location>
        <begin position="530"/>
        <end position="554"/>
    </location>
</feature>
<accession>A0A371EJ13</accession>
<evidence type="ECO:0000256" key="4">
    <source>
        <dbReference type="ARBA" id="ARBA00023163"/>
    </source>
</evidence>
<dbReference type="GO" id="GO:0005634">
    <property type="term" value="C:nucleus"/>
    <property type="evidence" value="ECO:0007669"/>
    <property type="project" value="UniProtKB-SubCell"/>
</dbReference>
<feature type="region of interest" description="Disordered" evidence="7">
    <location>
        <begin position="1"/>
        <end position="132"/>
    </location>
</feature>
<dbReference type="FunFam" id="1.20.5.170:FF:000130">
    <property type="entry name" value="Transcription factor VIP1 isoform A"/>
    <property type="match status" value="1"/>
</dbReference>
<dbReference type="SMART" id="SM00338">
    <property type="entry name" value="BRLZ"/>
    <property type="match status" value="1"/>
</dbReference>
<comment type="caution">
    <text evidence="9">The sequence shown here is derived from an EMBL/GenBank/DDBJ whole genome shotgun (WGS) entry which is preliminary data.</text>
</comment>
<feature type="compositionally biased region" description="Polar residues" evidence="7">
    <location>
        <begin position="349"/>
        <end position="370"/>
    </location>
</feature>
<dbReference type="EMBL" id="QJKJ01013636">
    <property type="protein sequence ID" value="RDX65994.1"/>
    <property type="molecule type" value="Genomic_DNA"/>
</dbReference>
<dbReference type="InterPro" id="IPR044759">
    <property type="entry name" value="bZIP_RF2"/>
</dbReference>
<dbReference type="Gene3D" id="1.20.5.170">
    <property type="match status" value="1"/>
</dbReference>
<keyword evidence="10" id="KW-1185">Reference proteome</keyword>
<keyword evidence="4" id="KW-0804">Transcription</keyword>
<keyword evidence="5" id="KW-0539">Nucleus</keyword>
<keyword evidence="2" id="KW-0805">Transcription regulation</keyword>
<gene>
    <name evidence="9" type="primary">VIP1</name>
    <name evidence="9" type="ORF">CR513_55289</name>
</gene>
<feature type="domain" description="BZIP" evidence="8">
    <location>
        <begin position="396"/>
        <end position="459"/>
    </location>
</feature>
<dbReference type="PANTHER" id="PTHR13690">
    <property type="entry name" value="TRANSCRIPTION FACTOR POSF21-RELATED"/>
    <property type="match status" value="1"/>
</dbReference>
<dbReference type="InterPro" id="IPR046347">
    <property type="entry name" value="bZIP_sf"/>
</dbReference>
<evidence type="ECO:0000256" key="5">
    <source>
        <dbReference type="ARBA" id="ARBA00023242"/>
    </source>
</evidence>
<feature type="non-terminal residue" evidence="9">
    <location>
        <position position="1"/>
    </location>
</feature>
<evidence type="ECO:0000313" key="10">
    <source>
        <dbReference type="Proteomes" id="UP000257109"/>
    </source>
</evidence>
<dbReference type="STRING" id="157652.A0A371EJ13"/>
<feature type="compositionally biased region" description="Polar residues" evidence="7">
    <location>
        <begin position="69"/>
        <end position="102"/>
    </location>
</feature>
<dbReference type="InterPro" id="IPR004827">
    <property type="entry name" value="bZIP"/>
</dbReference>
<organism evidence="9 10">
    <name type="scientific">Mucuna pruriens</name>
    <name type="common">Velvet bean</name>
    <name type="synonym">Dolichos pruriens</name>
    <dbReference type="NCBI Taxonomy" id="157652"/>
    <lineage>
        <taxon>Eukaryota</taxon>
        <taxon>Viridiplantae</taxon>
        <taxon>Streptophyta</taxon>
        <taxon>Embryophyta</taxon>
        <taxon>Tracheophyta</taxon>
        <taxon>Spermatophyta</taxon>
        <taxon>Magnoliopsida</taxon>
        <taxon>eudicotyledons</taxon>
        <taxon>Gunneridae</taxon>
        <taxon>Pentapetalae</taxon>
        <taxon>rosids</taxon>
        <taxon>fabids</taxon>
        <taxon>Fabales</taxon>
        <taxon>Fabaceae</taxon>
        <taxon>Papilionoideae</taxon>
        <taxon>50 kb inversion clade</taxon>
        <taxon>NPAAA clade</taxon>
        <taxon>indigoferoid/millettioid clade</taxon>
        <taxon>Phaseoleae</taxon>
        <taxon>Mucuna</taxon>
    </lineage>
</organism>
<dbReference type="PANTHER" id="PTHR13690:SF111">
    <property type="entry name" value="BZIP TRANSCRIPTION FACTOR"/>
    <property type="match status" value="1"/>
</dbReference>